<dbReference type="AlphaFoldDB" id="A0A1B4FQ82"/>
<sequence>MENPSITLEFPYNVAMSLFAPKNVKSTDAQFQSFMRFKNEFDPVADRLVECMHRDGKAVWEMFNHALEHGIDIVVNPPSELVEFFREVDRVPYWLDYTRLDSATDLIAMVGDEALPIFIAGLALSYVAPDANEVLIRSGDLHKKAGKRAVETLAWYNEVTAPGGLARFGAGLKACVRIRLIHAHMRRAMNGREDWNRTLLGNPIHQCIYVATIIPFSLASSLGALALGHVDVLSSKKRGDIVHLWRYIGYLVDVHPELQPADESDLWRLVWLQMHDAYKMDHITPMLGGALFGALPEILGKDESTFSGMVTLKIKRSYYGNLARIILGNRLADALSFPKYSIGIVMIAASFLKNASVNLVAKLVPGGQESVRRRQMRRRKIIMSSIIDRTNADLSFVR</sequence>
<name>A0A1B4FQ82_9BURK</name>
<evidence type="ECO:0000259" key="1">
    <source>
        <dbReference type="Pfam" id="PF09995"/>
    </source>
</evidence>
<dbReference type="EMBL" id="CP013387">
    <property type="protein sequence ID" value="AOJ05842.1"/>
    <property type="molecule type" value="Genomic_DNA"/>
</dbReference>
<proteinExistence type="predicted"/>
<dbReference type="KEGG" id="buu:WS70_26785"/>
<organism evidence="2 3">
    <name type="scientific">Burkholderia mayonis</name>
    <dbReference type="NCBI Taxonomy" id="1385591"/>
    <lineage>
        <taxon>Bacteria</taxon>
        <taxon>Pseudomonadati</taxon>
        <taxon>Pseudomonadota</taxon>
        <taxon>Betaproteobacteria</taxon>
        <taxon>Burkholderiales</taxon>
        <taxon>Burkholderiaceae</taxon>
        <taxon>Burkholderia</taxon>
        <taxon>pseudomallei group</taxon>
    </lineage>
</organism>
<dbReference type="InterPro" id="IPR037473">
    <property type="entry name" value="Lcp-like"/>
</dbReference>
<dbReference type="PANTHER" id="PTHR37539">
    <property type="entry name" value="SECRETED PROTEIN-RELATED"/>
    <property type="match status" value="1"/>
</dbReference>
<feature type="domain" description="ER-bound oxygenase mpaB/mpaB'/Rubber oxygenase catalytic" evidence="1">
    <location>
        <begin position="118"/>
        <end position="338"/>
    </location>
</feature>
<dbReference type="Pfam" id="PF09995">
    <property type="entry name" value="MPAB_Lcp_cat"/>
    <property type="match status" value="1"/>
</dbReference>
<gene>
    <name evidence="2" type="ORF">WS70_26785</name>
</gene>
<protein>
    <recommendedName>
        <fullName evidence="1">ER-bound oxygenase mpaB/mpaB'/Rubber oxygenase catalytic domain-containing protein</fullName>
    </recommendedName>
</protein>
<dbReference type="PANTHER" id="PTHR37539:SF1">
    <property type="entry name" value="ER-BOUND OXYGENASE MPAB_MPAB'_RUBBER OXYGENASE CATALYTIC DOMAIN-CONTAINING PROTEIN"/>
    <property type="match status" value="1"/>
</dbReference>
<evidence type="ECO:0000313" key="3">
    <source>
        <dbReference type="Proteomes" id="UP000062519"/>
    </source>
</evidence>
<dbReference type="GO" id="GO:0016491">
    <property type="term" value="F:oxidoreductase activity"/>
    <property type="evidence" value="ECO:0007669"/>
    <property type="project" value="InterPro"/>
</dbReference>
<keyword evidence="3" id="KW-1185">Reference proteome</keyword>
<dbReference type="InterPro" id="IPR018713">
    <property type="entry name" value="MPAB/Lcp_cat_dom"/>
</dbReference>
<dbReference type="Proteomes" id="UP000062519">
    <property type="component" value="Chromosome 2"/>
</dbReference>
<reference evidence="2 3" key="1">
    <citation type="submission" date="2015-12" db="EMBL/GenBank/DDBJ databases">
        <title>Diversity of Burkholderia near neighbor genomes.</title>
        <authorList>
            <person name="Sahl J."/>
            <person name="Wagner D."/>
            <person name="Keim P."/>
        </authorList>
    </citation>
    <scope>NUCLEOTIDE SEQUENCE [LARGE SCALE GENOMIC DNA]</scope>
    <source>
        <strain evidence="2 3">BDU6</strain>
    </source>
</reference>
<accession>A0A1B4FQ82</accession>
<evidence type="ECO:0000313" key="2">
    <source>
        <dbReference type="EMBL" id="AOJ05842.1"/>
    </source>
</evidence>